<evidence type="ECO:0000313" key="3">
    <source>
        <dbReference type="EMBL" id="MQA54376.1"/>
    </source>
</evidence>
<feature type="coiled-coil region" evidence="1">
    <location>
        <begin position="14"/>
        <end position="76"/>
    </location>
</feature>
<keyword evidence="1" id="KW-0175">Coiled coil</keyword>
<evidence type="ECO:0000256" key="2">
    <source>
        <dbReference type="SAM" id="MobiDB-lite"/>
    </source>
</evidence>
<comment type="caution">
    <text evidence="3">The sequence shown here is derived from an EMBL/GenBank/DDBJ whole genome shotgun (WGS) entry which is preliminary data.</text>
</comment>
<accession>A0A7X1U4Z5</accession>
<dbReference type="Proteomes" id="UP000486534">
    <property type="component" value="Unassembled WGS sequence"/>
</dbReference>
<reference evidence="3 4" key="1">
    <citation type="submission" date="2019-10" db="EMBL/GenBank/DDBJ databases">
        <title>Pseudomonas dajingensis sp. nov., isolated from the profound head ulcers of farmed Murray cod (Maccullochella peelii peelii).</title>
        <authorList>
            <person name="Liu Y."/>
        </authorList>
    </citation>
    <scope>NUCLEOTIDE SEQUENCE [LARGE SCALE GENOMIC DNA]</scope>
    <source>
        <strain evidence="3 4">MC042</strain>
    </source>
</reference>
<protein>
    <submittedName>
        <fullName evidence="3">Uncharacterized protein</fullName>
    </submittedName>
</protein>
<organism evidence="3 4">
    <name type="scientific">Pseudomonas piscis</name>
    <dbReference type="NCBI Taxonomy" id="2614538"/>
    <lineage>
        <taxon>Bacteria</taxon>
        <taxon>Pseudomonadati</taxon>
        <taxon>Pseudomonadota</taxon>
        <taxon>Gammaproteobacteria</taxon>
        <taxon>Pseudomonadales</taxon>
        <taxon>Pseudomonadaceae</taxon>
        <taxon>Pseudomonas</taxon>
    </lineage>
</organism>
<dbReference type="AlphaFoldDB" id="A0A7X1U4Z5"/>
<sequence length="110" mass="13135">MYSTHQRLQLRACRKFALEQNQRLFKQAHDLNREAYALLEQAQPDLDTFERYHLLRNRAEERLHEANEHLQLINHEFAEDEPQAPTLLPFTAAQPRQRQQPPRPLLNTGR</sequence>
<proteinExistence type="predicted"/>
<evidence type="ECO:0000313" key="4">
    <source>
        <dbReference type="Proteomes" id="UP000486534"/>
    </source>
</evidence>
<feature type="region of interest" description="Disordered" evidence="2">
    <location>
        <begin position="76"/>
        <end position="110"/>
    </location>
</feature>
<gene>
    <name evidence="3" type="ORF">GDH07_13755</name>
</gene>
<dbReference type="EMBL" id="WHUV01000002">
    <property type="protein sequence ID" value="MQA54376.1"/>
    <property type="molecule type" value="Genomic_DNA"/>
</dbReference>
<name>A0A7X1U4Z5_9PSED</name>
<evidence type="ECO:0000256" key="1">
    <source>
        <dbReference type="SAM" id="Coils"/>
    </source>
</evidence>
<dbReference type="RefSeq" id="WP_152897891.1">
    <property type="nucleotide sequence ID" value="NZ_WHUV01000002.1"/>
</dbReference>